<gene>
    <name evidence="2" type="ORF">QBC35DRAFT_554913</name>
</gene>
<dbReference type="PANTHER" id="PTHR45982:SF1">
    <property type="entry name" value="REGULATOR OF CHROMOSOME CONDENSATION"/>
    <property type="match status" value="1"/>
</dbReference>
<proteinExistence type="predicted"/>
<dbReference type="EMBL" id="MU864432">
    <property type="protein sequence ID" value="KAK4186083.1"/>
    <property type="molecule type" value="Genomic_DNA"/>
</dbReference>
<evidence type="ECO:0000313" key="2">
    <source>
        <dbReference type="EMBL" id="KAK4186083.1"/>
    </source>
</evidence>
<feature type="repeat" description="RCC1" evidence="1">
    <location>
        <begin position="227"/>
        <end position="277"/>
    </location>
</feature>
<dbReference type="InterPro" id="IPR051553">
    <property type="entry name" value="Ran_GTPase-activating"/>
</dbReference>
<feature type="repeat" description="RCC1" evidence="1">
    <location>
        <begin position="176"/>
        <end position="226"/>
    </location>
</feature>
<evidence type="ECO:0000313" key="3">
    <source>
        <dbReference type="Proteomes" id="UP001302126"/>
    </source>
</evidence>
<dbReference type="AlphaFoldDB" id="A0AAN7AG88"/>
<organism evidence="2 3">
    <name type="scientific">Podospora australis</name>
    <dbReference type="NCBI Taxonomy" id="1536484"/>
    <lineage>
        <taxon>Eukaryota</taxon>
        <taxon>Fungi</taxon>
        <taxon>Dikarya</taxon>
        <taxon>Ascomycota</taxon>
        <taxon>Pezizomycotina</taxon>
        <taxon>Sordariomycetes</taxon>
        <taxon>Sordariomycetidae</taxon>
        <taxon>Sordariales</taxon>
        <taxon>Podosporaceae</taxon>
        <taxon>Podospora</taxon>
    </lineage>
</organism>
<dbReference type="PROSITE" id="PS50012">
    <property type="entry name" value="RCC1_3"/>
    <property type="match status" value="3"/>
</dbReference>
<dbReference type="Gene3D" id="2.130.10.30">
    <property type="entry name" value="Regulator of chromosome condensation 1/beta-lactamase-inhibitor protein II"/>
    <property type="match status" value="1"/>
</dbReference>
<dbReference type="SUPFAM" id="SSF50985">
    <property type="entry name" value="RCC1/BLIP-II"/>
    <property type="match status" value="1"/>
</dbReference>
<dbReference type="Pfam" id="PF13540">
    <property type="entry name" value="RCC1_2"/>
    <property type="match status" value="1"/>
</dbReference>
<sequence>MELYATGHNPWNQLQFDGSKAEEEPEDICNFTKVLSDDNAQVTSIRAFPSYTLVFNQSTITQHPDLSSLLSSLPPNETFTLPGTLTQLIPFETGFAALLNSPSSAPPPPPSFGSLSATEVYTWGDDRFLPTLAREPTTSSPASCPGLVTYLQDLPTGPVTQIAAGGYLLAALTAGNDLYCWGHAGRSPVAQYLSLSDVPEPVIIGDDIEIVDMAVGMSHMIVLTTDGEVYVIGSNTNGQLGLSDTEIAKEWTRVDVPSCEGRIRGVAAGPKASFFWT</sequence>
<dbReference type="InterPro" id="IPR009091">
    <property type="entry name" value="RCC1/BLIP-II"/>
</dbReference>
<keyword evidence="3" id="KW-1185">Reference proteome</keyword>
<evidence type="ECO:0000256" key="1">
    <source>
        <dbReference type="PROSITE-ProRule" id="PRU00235"/>
    </source>
</evidence>
<name>A0AAN7AG88_9PEZI</name>
<reference evidence="2" key="2">
    <citation type="submission" date="2023-05" db="EMBL/GenBank/DDBJ databases">
        <authorList>
            <consortium name="Lawrence Berkeley National Laboratory"/>
            <person name="Steindorff A."/>
            <person name="Hensen N."/>
            <person name="Bonometti L."/>
            <person name="Westerberg I."/>
            <person name="Brannstrom I.O."/>
            <person name="Guillou S."/>
            <person name="Cros-Aarteil S."/>
            <person name="Calhoun S."/>
            <person name="Haridas S."/>
            <person name="Kuo A."/>
            <person name="Mondo S."/>
            <person name="Pangilinan J."/>
            <person name="Riley R."/>
            <person name="Labutti K."/>
            <person name="Andreopoulos B."/>
            <person name="Lipzen A."/>
            <person name="Chen C."/>
            <person name="Yanf M."/>
            <person name="Daum C."/>
            <person name="Ng V."/>
            <person name="Clum A."/>
            <person name="Ohm R."/>
            <person name="Martin F."/>
            <person name="Silar P."/>
            <person name="Natvig D."/>
            <person name="Lalanne C."/>
            <person name="Gautier V."/>
            <person name="Ament-Velasquez S.L."/>
            <person name="Kruys A."/>
            <person name="Hutchinson M.I."/>
            <person name="Powell A.J."/>
            <person name="Barry K."/>
            <person name="Miller A.N."/>
            <person name="Grigoriev I.V."/>
            <person name="Debuchy R."/>
            <person name="Gladieux P."/>
            <person name="Thoren M.H."/>
            <person name="Johannesson H."/>
        </authorList>
    </citation>
    <scope>NUCLEOTIDE SEQUENCE</scope>
    <source>
        <strain evidence="2">PSN309</strain>
    </source>
</reference>
<dbReference type="InterPro" id="IPR000408">
    <property type="entry name" value="Reg_chr_condens"/>
</dbReference>
<accession>A0AAN7AG88</accession>
<comment type="caution">
    <text evidence="2">The sequence shown here is derived from an EMBL/GenBank/DDBJ whole genome shotgun (WGS) entry which is preliminary data.</text>
</comment>
<reference evidence="2" key="1">
    <citation type="journal article" date="2023" name="Mol. Phylogenet. Evol.">
        <title>Genome-scale phylogeny and comparative genomics of the fungal order Sordariales.</title>
        <authorList>
            <person name="Hensen N."/>
            <person name="Bonometti L."/>
            <person name="Westerberg I."/>
            <person name="Brannstrom I.O."/>
            <person name="Guillou S."/>
            <person name="Cros-Aarteil S."/>
            <person name="Calhoun S."/>
            <person name="Haridas S."/>
            <person name="Kuo A."/>
            <person name="Mondo S."/>
            <person name="Pangilinan J."/>
            <person name="Riley R."/>
            <person name="LaButti K."/>
            <person name="Andreopoulos B."/>
            <person name="Lipzen A."/>
            <person name="Chen C."/>
            <person name="Yan M."/>
            <person name="Daum C."/>
            <person name="Ng V."/>
            <person name="Clum A."/>
            <person name="Steindorff A."/>
            <person name="Ohm R.A."/>
            <person name="Martin F."/>
            <person name="Silar P."/>
            <person name="Natvig D.O."/>
            <person name="Lalanne C."/>
            <person name="Gautier V."/>
            <person name="Ament-Velasquez S.L."/>
            <person name="Kruys A."/>
            <person name="Hutchinson M.I."/>
            <person name="Powell A.J."/>
            <person name="Barry K."/>
            <person name="Miller A.N."/>
            <person name="Grigoriev I.V."/>
            <person name="Debuchy R."/>
            <person name="Gladieux P."/>
            <person name="Hiltunen Thoren M."/>
            <person name="Johannesson H."/>
        </authorList>
    </citation>
    <scope>NUCLEOTIDE SEQUENCE</scope>
    <source>
        <strain evidence="2">PSN309</strain>
    </source>
</reference>
<protein>
    <submittedName>
        <fullName evidence="2">E3 ubiquitin-protein ligase HERC2</fullName>
    </submittedName>
</protein>
<feature type="repeat" description="RCC1" evidence="1">
    <location>
        <begin position="118"/>
        <end position="175"/>
    </location>
</feature>
<dbReference type="PANTHER" id="PTHR45982">
    <property type="entry name" value="REGULATOR OF CHROMOSOME CONDENSATION"/>
    <property type="match status" value="1"/>
</dbReference>
<dbReference type="Proteomes" id="UP001302126">
    <property type="component" value="Unassembled WGS sequence"/>
</dbReference>